<protein>
    <submittedName>
        <fullName evidence="4">Type I restriction-modification system deoxyribonuclease</fullName>
    </submittedName>
</protein>
<proteinExistence type="predicted"/>
<feature type="coiled-coil region" evidence="1">
    <location>
        <begin position="811"/>
        <end position="838"/>
    </location>
</feature>
<accession>A0AAU9DKW1</accession>
<feature type="coiled-coil region" evidence="1">
    <location>
        <begin position="140"/>
        <end position="177"/>
    </location>
</feature>
<dbReference type="PANTHER" id="PTHR47396:SF1">
    <property type="entry name" value="ATP-DEPENDENT HELICASE IRC3-RELATED"/>
    <property type="match status" value="1"/>
</dbReference>
<dbReference type="PROSITE" id="PS51192">
    <property type="entry name" value="HELICASE_ATP_BIND_1"/>
    <property type="match status" value="1"/>
</dbReference>
<dbReference type="GO" id="GO:0016787">
    <property type="term" value="F:hydrolase activity"/>
    <property type="evidence" value="ECO:0007669"/>
    <property type="project" value="InterPro"/>
</dbReference>
<dbReference type="GO" id="GO:0003677">
    <property type="term" value="F:DNA binding"/>
    <property type="evidence" value="ECO:0007669"/>
    <property type="project" value="InterPro"/>
</dbReference>
<dbReference type="Gene3D" id="3.40.50.300">
    <property type="entry name" value="P-loop containing nucleotide triphosphate hydrolases"/>
    <property type="match status" value="2"/>
</dbReference>
<dbReference type="REBASE" id="717062">
    <property type="entry name" value="FbaIC12ORF21390P"/>
</dbReference>
<feature type="domain" description="Helicase C-terminal" evidence="3">
    <location>
        <begin position="644"/>
        <end position="806"/>
    </location>
</feature>
<dbReference type="PANTHER" id="PTHR47396">
    <property type="entry name" value="TYPE I RESTRICTION ENZYME ECOKI R PROTEIN"/>
    <property type="match status" value="1"/>
</dbReference>
<dbReference type="GO" id="GO:0006304">
    <property type="term" value="P:DNA modification"/>
    <property type="evidence" value="ECO:0007669"/>
    <property type="project" value="InterPro"/>
</dbReference>
<dbReference type="InterPro" id="IPR013670">
    <property type="entry name" value="EcoEI_R_C_dom"/>
</dbReference>
<dbReference type="EMBL" id="AP027060">
    <property type="protein sequence ID" value="BDU51569.1"/>
    <property type="molecule type" value="Genomic_DNA"/>
</dbReference>
<evidence type="ECO:0000259" key="3">
    <source>
        <dbReference type="PROSITE" id="PS51194"/>
    </source>
</evidence>
<dbReference type="InterPro" id="IPR027417">
    <property type="entry name" value="P-loop_NTPase"/>
</dbReference>
<evidence type="ECO:0000256" key="1">
    <source>
        <dbReference type="SAM" id="Coils"/>
    </source>
</evidence>
<dbReference type="SMART" id="SM00490">
    <property type="entry name" value="HELICc"/>
    <property type="match status" value="1"/>
</dbReference>
<dbReference type="SUPFAM" id="SSF52540">
    <property type="entry name" value="P-loop containing nucleoside triphosphate hydrolases"/>
    <property type="match status" value="1"/>
</dbReference>
<dbReference type="Proteomes" id="UP001321582">
    <property type="component" value="Plasmid pHIC"/>
</dbReference>
<dbReference type="PROSITE" id="PS51194">
    <property type="entry name" value="HELICASE_CTER"/>
    <property type="match status" value="1"/>
</dbReference>
<feature type="domain" description="Helicase ATP-binding" evidence="2">
    <location>
        <begin position="386"/>
        <end position="571"/>
    </location>
</feature>
<evidence type="ECO:0000313" key="5">
    <source>
        <dbReference type="Proteomes" id="UP001321582"/>
    </source>
</evidence>
<evidence type="ECO:0000259" key="2">
    <source>
        <dbReference type="PROSITE" id="PS51192"/>
    </source>
</evidence>
<evidence type="ECO:0000313" key="4">
    <source>
        <dbReference type="EMBL" id="BDU51569.1"/>
    </source>
</evidence>
<dbReference type="InterPro" id="IPR025285">
    <property type="entry name" value="DUF4145"/>
</dbReference>
<dbReference type="KEGG" id="haby:HLVA_21380"/>
<dbReference type="GO" id="GO:0005829">
    <property type="term" value="C:cytosol"/>
    <property type="evidence" value="ECO:0007669"/>
    <property type="project" value="TreeGrafter"/>
</dbReference>
<dbReference type="NCBIfam" id="NF008521">
    <property type="entry name" value="PRK11448.1"/>
    <property type="match status" value="1"/>
</dbReference>
<reference evidence="4 5" key="1">
    <citation type="submission" date="2022-11" db="EMBL/GenBank/DDBJ databases">
        <title>Haliovirga abyssi gen. nov., sp. nov., a mesophilic fermentative bacterium isolated from the Iheya North hydrothermal field and the proposal of Haliovirgaceae fam. nov.</title>
        <authorList>
            <person name="Miyazaki U."/>
            <person name="Tame A."/>
            <person name="Miyazaki J."/>
            <person name="Takai K."/>
            <person name="Sawayama S."/>
            <person name="Kitajima M."/>
            <person name="Okamoto A."/>
            <person name="Nakagawa S."/>
        </authorList>
    </citation>
    <scope>NUCLEOTIDE SEQUENCE [LARGE SCALE GENOMIC DNA]</scope>
    <source>
        <strain evidence="4 5">IC12</strain>
        <plasmid evidence="4 5">pHIC</plasmid>
    </source>
</reference>
<geneLocation type="plasmid" evidence="4 5">
    <name>pHIC</name>
</geneLocation>
<keyword evidence="1" id="KW-0175">Coiled coil</keyword>
<dbReference type="InterPro" id="IPR014001">
    <property type="entry name" value="Helicase_ATP-bd"/>
</dbReference>
<gene>
    <name evidence="4" type="primary">hsdR</name>
    <name evidence="4" type="ORF">HLVA_21380</name>
</gene>
<sequence length="1078" mass="125492">MKSNFEFLIADWPTLANLGEFAEKNLFIDSNTTLIKLRVLAENIAKLIIKEENLIDPESNNQIDRLKLLKREDLLEREIEEIFHSLRIIGNKATHEGYSSFDDADTYLSMAVKLSAWFKEVYGSDLTFDSETTIYKTPEKFELTSDYEKLKKENEKLSKEFNELKAVNRSIRNKEEKKIISIKAVQKIKFDEKETRKIIDEQLKSVGWEADSGNLRFSKGTRPEKGRNIAIAEWPTSKMRVDYALFIGLEFVGVIEAKKKSTDVISVLNESKIYSEKARIIDNEKFVKGAPFNKYNIPFMFAANGREYNKTIEEKSGIWFLNGRKPTNHPKALKNWYSPRDIEELLSKNIDDGNKKLEEEPFNYLKSKEGLGLRYYQVEAIQEVEKAIVEGKDKILLTMATGTGKTRTAIALIYRLLKSGRFKRILFLVDRASLGNQAGDSFKEAKMEDLQTFAQIYDVKEIKDKELEDTTKVHIATIQGLVRRIIYSNDNELKPSVGQYDCIIIDEAHRGYILDKEMEEEEVNFKNQNDYVSKYRTAIEYFEAVKIGLTATPALHTVDIFGHSVYEYSYRQAVIDGNLVDHEPPVIIETELNTNGMVWQVGEEVSVYNRKEGKVEKERLDDELKIEIEGFNRRVITKNFNRTVIKELVKYLNPESEEKTLIFAATDEHADMIVKILKEEFEELGWEIYDNSIQKITGYLGKGQEEAIKRFKNEKLPNIVVTVDLLTTGINVPEICNLVFIRRVKSRILYEQMIGRATRLCDKIGKTHFKIFDTVGVYDSLKDYTDMKPIVQNPNQNFEKMIGEIELIEKKEHLNKKREEIIAKIQRKKKLIEKQELEEYFKLKSGNKTPEEYIEEIKKMPVEDATKKLMDDIELFRYLDTVKYLPQKQYISNHKDAIIEVKRGYGKKNKKPDDYLESFKKFIIENSDKIEALKLLKTAPTKITRQQLRGLKLILTEKDFSETYLNSAYKDLKNEEILADIISFIKNAIDNEPLINHEDRIKLAVNKIRQKKQWNALQKKWLDIIEKQLLVENIMQKEDFDKSAFKNQGGFKKIDKIFNGELESIIDELNKYLFNISA</sequence>
<dbReference type="Pfam" id="PF00271">
    <property type="entry name" value="Helicase_C"/>
    <property type="match status" value="1"/>
</dbReference>
<dbReference type="RefSeq" id="WP_307905650.1">
    <property type="nucleotide sequence ID" value="NZ_AP027060.1"/>
</dbReference>
<name>A0AAU9DKW1_9FUSO</name>
<keyword evidence="4" id="KW-0614">Plasmid</keyword>
<dbReference type="Pfam" id="PF13643">
    <property type="entry name" value="DUF4145"/>
    <property type="match status" value="1"/>
</dbReference>
<dbReference type="CDD" id="cd18799">
    <property type="entry name" value="SF2_C_EcoAI-like"/>
    <property type="match status" value="1"/>
</dbReference>
<organism evidence="4 5">
    <name type="scientific">Haliovirga abyssi</name>
    <dbReference type="NCBI Taxonomy" id="2996794"/>
    <lineage>
        <taxon>Bacteria</taxon>
        <taxon>Fusobacteriati</taxon>
        <taxon>Fusobacteriota</taxon>
        <taxon>Fusobacteriia</taxon>
        <taxon>Fusobacteriales</taxon>
        <taxon>Haliovirgaceae</taxon>
        <taxon>Haliovirga</taxon>
    </lineage>
</organism>
<dbReference type="InterPro" id="IPR050742">
    <property type="entry name" value="Helicase_Restrict-Modif_Enz"/>
</dbReference>
<dbReference type="AlphaFoldDB" id="A0AAU9DKW1"/>
<dbReference type="Gene3D" id="3.90.1570.30">
    <property type="match status" value="1"/>
</dbReference>
<dbReference type="CDD" id="cd18032">
    <property type="entry name" value="DEXHc_RE_I_III_res"/>
    <property type="match status" value="1"/>
</dbReference>
<keyword evidence="5" id="KW-1185">Reference proteome</keyword>
<dbReference type="Pfam" id="PF04851">
    <property type="entry name" value="ResIII"/>
    <property type="match status" value="1"/>
</dbReference>
<dbReference type="GO" id="GO:0005524">
    <property type="term" value="F:ATP binding"/>
    <property type="evidence" value="ECO:0007669"/>
    <property type="project" value="InterPro"/>
</dbReference>
<dbReference type="InterPro" id="IPR006935">
    <property type="entry name" value="Helicase/UvrB_N"/>
</dbReference>
<dbReference type="SMART" id="SM00487">
    <property type="entry name" value="DEXDc"/>
    <property type="match status" value="1"/>
</dbReference>
<dbReference type="Pfam" id="PF08463">
    <property type="entry name" value="EcoEI_R_C"/>
    <property type="match status" value="1"/>
</dbReference>
<dbReference type="InterPro" id="IPR001650">
    <property type="entry name" value="Helicase_C-like"/>
</dbReference>